<feature type="region of interest" description="Disordered" evidence="6">
    <location>
        <begin position="55"/>
        <end position="75"/>
    </location>
</feature>
<evidence type="ECO:0000313" key="8">
    <source>
        <dbReference type="EMBL" id="KXN69315.1"/>
    </source>
</evidence>
<feature type="domain" description="CENP-T/Histone H4 histone fold" evidence="7">
    <location>
        <begin position="807"/>
        <end position="904"/>
    </location>
</feature>
<sequence length="913" mass="101777">MSERIPRKSRDAEENSNHNDPTKFTSQDKDSETRARSRNLQNLVDTHNLRRMRNSYPDTYSQLGSSANQKISPQDQLRRLSSIIYEQRRSNEELAVSPPRISNQNRFNINSIDSTSSSPEAPQIISSMARLRLDQTSKVEPPPTPQGLLRQLVKSIQVERLADDNESQEIIRDNHKSSVPQKPLEYSKHTIVSDSSSESHSIINLDDIETSKHIQYIEKFTNLAPADFSSIQNIEELSNLNMDNQVLRDISIDITSTSNHIDFGLNAQNDLEDAQQILNNSLMFIGDDLDIMFPRDALPSPKKIDINIYSGTDANHSSISNSIQLNNSLIDRAELSPTNDFNLSKFDEVGSSYKTQQILDLSGSDIASVDGEDDHAGKRSADIANISSSSHKFGNGDEDDLSMLERAFIEASVNDRSDRSFGMDYLGEVDSDVDEKSQINMPPSASKLDLEAAMNETEYSQEDPALSEKKVQSNIPADEINLKNSSYSIQGNDIEPEIETSKHRSDPLNFDEFNSGLTDLNAESDFSSKLNKEYEPEIDNNALNKVLDPVESIDKAESDTKATEPSLHLEIDKETQNENEDGIESNDIVDQSVESEQDEEPEIDTDPQEDLIQTPSVSSDTSESSISSDIEAVDLQQDEEPENEGELEPPSEFEIIGTADFDKWDTEVDDSAIVEPSGPVDLNLDNDLIDEKIGNQEAGIDLSNNLALRPILDQEESLLSANPPISPETSFNNNLDDLNNDNDVVDQEINYSDISEGSIDNMRHGISKPILSPVSPGTAPTIRKLPGYSKHRKIDFNQVSKSSASLNNLPASQVKSLVESMTNSRISSATLSSFLFATDKYFEQVSGDLLAYSKHAQRKVVNEDDVLCLFKRQNKIRNAEMGDFISLAQKQLPRDLWEPLAQPANPTKRRKID</sequence>
<feature type="region of interest" description="Disordered" evidence="6">
    <location>
        <begin position="555"/>
        <end position="649"/>
    </location>
</feature>
<dbReference type="Gene3D" id="1.10.20.10">
    <property type="entry name" value="Histone, subunit A"/>
    <property type="match status" value="1"/>
</dbReference>
<reference evidence="8 9" key="1">
    <citation type="journal article" date="2015" name="Genome Biol. Evol.">
        <title>Phylogenomic analyses indicate that early fungi evolved digesting cell walls of algal ancestors of land plants.</title>
        <authorList>
            <person name="Chang Y."/>
            <person name="Wang S."/>
            <person name="Sekimoto S."/>
            <person name="Aerts A.L."/>
            <person name="Choi C."/>
            <person name="Clum A."/>
            <person name="LaButti K.M."/>
            <person name="Lindquist E.A."/>
            <person name="Yee Ngan C."/>
            <person name="Ohm R.A."/>
            <person name="Salamov A.A."/>
            <person name="Grigoriev I.V."/>
            <person name="Spatafora J.W."/>
            <person name="Berbee M.L."/>
        </authorList>
    </citation>
    <scope>NUCLEOTIDE SEQUENCE [LARGE SCALE GENOMIC DNA]</scope>
    <source>
        <strain evidence="8 9">NRRL 28638</strain>
    </source>
</reference>
<dbReference type="EMBL" id="KQ964539">
    <property type="protein sequence ID" value="KXN69315.1"/>
    <property type="molecule type" value="Genomic_DNA"/>
</dbReference>
<dbReference type="GO" id="GO:0000776">
    <property type="term" value="C:kinetochore"/>
    <property type="evidence" value="ECO:0007669"/>
    <property type="project" value="InterPro"/>
</dbReference>
<dbReference type="GO" id="GO:0051382">
    <property type="term" value="P:kinetochore assembly"/>
    <property type="evidence" value="ECO:0007669"/>
    <property type="project" value="InterPro"/>
</dbReference>
<accession>A0A137P2Q6</accession>
<proteinExistence type="inferred from homology"/>
<feature type="region of interest" description="Disordered" evidence="6">
    <location>
        <begin position="500"/>
        <end position="521"/>
    </location>
</feature>
<feature type="compositionally biased region" description="Basic and acidic residues" evidence="6">
    <location>
        <begin position="555"/>
        <end position="576"/>
    </location>
</feature>
<dbReference type="PANTHER" id="PTHR46904:SF1">
    <property type="entry name" value="CENTROMERE PROTEIN T"/>
    <property type="match status" value="1"/>
</dbReference>
<feature type="compositionally biased region" description="Low complexity" evidence="6">
    <location>
        <begin position="616"/>
        <end position="630"/>
    </location>
</feature>
<dbReference type="GO" id="GO:0000278">
    <property type="term" value="P:mitotic cell cycle"/>
    <property type="evidence" value="ECO:0007669"/>
    <property type="project" value="TreeGrafter"/>
</dbReference>
<evidence type="ECO:0000313" key="9">
    <source>
        <dbReference type="Proteomes" id="UP000070444"/>
    </source>
</evidence>
<dbReference type="GO" id="GO:0005634">
    <property type="term" value="C:nucleus"/>
    <property type="evidence" value="ECO:0007669"/>
    <property type="project" value="UniProtKB-SubCell"/>
</dbReference>
<evidence type="ECO:0000259" key="7">
    <source>
        <dbReference type="Pfam" id="PF15511"/>
    </source>
</evidence>
<dbReference type="CDD" id="cd22920">
    <property type="entry name" value="HFD_CENP-T"/>
    <property type="match status" value="1"/>
</dbReference>
<dbReference type="STRING" id="796925.A0A137P2Q6"/>
<dbReference type="GO" id="GO:0046982">
    <property type="term" value="F:protein heterodimerization activity"/>
    <property type="evidence" value="ECO:0007669"/>
    <property type="project" value="InterPro"/>
</dbReference>
<organism evidence="8 9">
    <name type="scientific">Conidiobolus coronatus (strain ATCC 28846 / CBS 209.66 / NRRL 28638)</name>
    <name type="common">Delacroixia coronata</name>
    <dbReference type="NCBI Taxonomy" id="796925"/>
    <lineage>
        <taxon>Eukaryota</taxon>
        <taxon>Fungi</taxon>
        <taxon>Fungi incertae sedis</taxon>
        <taxon>Zoopagomycota</taxon>
        <taxon>Entomophthoromycotina</taxon>
        <taxon>Entomophthoromycetes</taxon>
        <taxon>Entomophthorales</taxon>
        <taxon>Ancylistaceae</taxon>
        <taxon>Conidiobolus</taxon>
    </lineage>
</organism>
<dbReference type="GO" id="GO:0007059">
    <property type="term" value="P:chromosome segregation"/>
    <property type="evidence" value="ECO:0007669"/>
    <property type="project" value="TreeGrafter"/>
</dbReference>
<dbReference type="InterPro" id="IPR035425">
    <property type="entry name" value="CENP-T/H4_C"/>
</dbReference>
<keyword evidence="5" id="KW-0539">Nucleus</keyword>
<name>A0A137P2Q6_CONC2</name>
<feature type="compositionally biased region" description="Acidic residues" evidence="6">
    <location>
        <begin position="636"/>
        <end position="649"/>
    </location>
</feature>
<feature type="compositionally biased region" description="Acidic residues" evidence="6">
    <location>
        <begin position="593"/>
        <end position="609"/>
    </location>
</feature>
<feature type="region of interest" description="Disordered" evidence="6">
    <location>
        <begin position="1"/>
        <end position="41"/>
    </location>
</feature>
<comment type="subcellular location">
    <subcellularLocation>
        <location evidence="2">Chromosome</location>
    </subcellularLocation>
    <subcellularLocation>
        <location evidence="1">Nucleus</location>
    </subcellularLocation>
</comment>
<dbReference type="InterPro" id="IPR028255">
    <property type="entry name" value="CENP-T"/>
</dbReference>
<dbReference type="Pfam" id="PF15511">
    <property type="entry name" value="CENP-T_C"/>
    <property type="match status" value="1"/>
</dbReference>
<dbReference type="Proteomes" id="UP000070444">
    <property type="component" value="Unassembled WGS sequence"/>
</dbReference>
<protein>
    <recommendedName>
        <fullName evidence="7">CENP-T/Histone H4 histone fold domain-containing protein</fullName>
    </recommendedName>
</protein>
<evidence type="ECO:0000256" key="1">
    <source>
        <dbReference type="ARBA" id="ARBA00004123"/>
    </source>
</evidence>
<comment type="similarity">
    <text evidence="3">Belongs to the CENP-T/CNN1 family.</text>
</comment>
<feature type="compositionally biased region" description="Polar residues" evidence="6">
    <location>
        <begin position="56"/>
        <end position="75"/>
    </location>
</feature>
<evidence type="ECO:0000256" key="3">
    <source>
        <dbReference type="ARBA" id="ARBA00010137"/>
    </source>
</evidence>
<dbReference type="SUPFAM" id="SSF47113">
    <property type="entry name" value="Histone-fold"/>
    <property type="match status" value="1"/>
</dbReference>
<gene>
    <name evidence="8" type="ORF">CONCODRAFT_79370</name>
</gene>
<dbReference type="OrthoDB" id="10071681at2759"/>
<keyword evidence="4" id="KW-0158">Chromosome</keyword>
<dbReference type="GO" id="GO:0003677">
    <property type="term" value="F:DNA binding"/>
    <property type="evidence" value="ECO:0007669"/>
    <property type="project" value="InterPro"/>
</dbReference>
<feature type="compositionally biased region" description="Basic and acidic residues" evidence="6">
    <location>
        <begin position="1"/>
        <end position="35"/>
    </location>
</feature>
<dbReference type="PANTHER" id="PTHR46904">
    <property type="entry name" value="CENTROMERE PROTEIN T"/>
    <property type="match status" value="1"/>
</dbReference>
<evidence type="ECO:0000256" key="6">
    <source>
        <dbReference type="SAM" id="MobiDB-lite"/>
    </source>
</evidence>
<evidence type="ECO:0000256" key="4">
    <source>
        <dbReference type="ARBA" id="ARBA00022454"/>
    </source>
</evidence>
<evidence type="ECO:0000256" key="2">
    <source>
        <dbReference type="ARBA" id="ARBA00004286"/>
    </source>
</evidence>
<dbReference type="InterPro" id="IPR009072">
    <property type="entry name" value="Histone-fold"/>
</dbReference>
<dbReference type="AlphaFoldDB" id="A0A137P2Q6"/>
<evidence type="ECO:0000256" key="5">
    <source>
        <dbReference type="ARBA" id="ARBA00023242"/>
    </source>
</evidence>
<keyword evidence="9" id="KW-1185">Reference proteome</keyword>
<feature type="region of interest" description="Disordered" evidence="6">
    <location>
        <begin position="172"/>
        <end position="192"/>
    </location>
</feature>